<sequence length="269" mass="30168">MLNNCTSKDCTVHVIRVKLSQRPDAPDDEVDYKLKPRKRYGSNVYEVTNRTISKEIAQGIIKELPADTDPRLKDKLSNNDFFLRPVENFDESLPISNTIPPPPSAELNQDPNIAAVNRPHSGNNGISLIFTILLLAAGIILGVALTCIVLILIDHANSPTFDRRNAVIYKKASNDALARLENGNNRPETGSRDTRSSGSRFIQVHNNKSSHRVPIPPARASERRYIPNRDRDRRRDNLQMQQQQQQLLAPPTPSPRTTISTPDTRQTSL</sequence>
<keyword evidence="2" id="KW-0812">Transmembrane</keyword>
<gene>
    <name evidence="3" type="ORF">WR25_00504</name>
</gene>
<feature type="compositionally biased region" description="Basic and acidic residues" evidence="1">
    <location>
        <begin position="220"/>
        <end position="237"/>
    </location>
</feature>
<protein>
    <submittedName>
        <fullName evidence="3">Uncharacterized protein</fullName>
    </submittedName>
</protein>
<organism evidence="3 4">
    <name type="scientific">Diploscapter pachys</name>
    <dbReference type="NCBI Taxonomy" id="2018661"/>
    <lineage>
        <taxon>Eukaryota</taxon>
        <taxon>Metazoa</taxon>
        <taxon>Ecdysozoa</taxon>
        <taxon>Nematoda</taxon>
        <taxon>Chromadorea</taxon>
        <taxon>Rhabditida</taxon>
        <taxon>Rhabditina</taxon>
        <taxon>Rhabditomorpha</taxon>
        <taxon>Rhabditoidea</taxon>
        <taxon>Rhabditidae</taxon>
        <taxon>Diploscapter</taxon>
    </lineage>
</organism>
<reference evidence="3 4" key="1">
    <citation type="journal article" date="2017" name="Curr. Biol.">
        <title>Genome architecture and evolution of a unichromosomal asexual nematode.</title>
        <authorList>
            <person name="Fradin H."/>
            <person name="Zegar C."/>
            <person name="Gutwein M."/>
            <person name="Lucas J."/>
            <person name="Kovtun M."/>
            <person name="Corcoran D."/>
            <person name="Baugh L.R."/>
            <person name="Kiontke K."/>
            <person name="Gunsalus K."/>
            <person name="Fitch D.H."/>
            <person name="Piano F."/>
        </authorList>
    </citation>
    <scope>NUCLEOTIDE SEQUENCE [LARGE SCALE GENOMIC DNA]</scope>
    <source>
        <strain evidence="3">PF1309</strain>
    </source>
</reference>
<evidence type="ECO:0000256" key="1">
    <source>
        <dbReference type="SAM" id="MobiDB-lite"/>
    </source>
</evidence>
<feature type="compositionally biased region" description="Low complexity" evidence="1">
    <location>
        <begin position="255"/>
        <end position="269"/>
    </location>
</feature>
<dbReference type="EMBL" id="LIAE01007516">
    <property type="protein sequence ID" value="PAV78813.1"/>
    <property type="molecule type" value="Genomic_DNA"/>
</dbReference>
<feature type="transmembrane region" description="Helical" evidence="2">
    <location>
        <begin position="128"/>
        <end position="153"/>
    </location>
</feature>
<comment type="caution">
    <text evidence="3">The sequence shown here is derived from an EMBL/GenBank/DDBJ whole genome shotgun (WGS) entry which is preliminary data.</text>
</comment>
<feature type="compositionally biased region" description="Low complexity" evidence="1">
    <location>
        <begin position="238"/>
        <end position="248"/>
    </location>
</feature>
<feature type="region of interest" description="Disordered" evidence="1">
    <location>
        <begin position="179"/>
        <end position="269"/>
    </location>
</feature>
<dbReference type="AlphaFoldDB" id="A0A2A2KYB6"/>
<keyword evidence="2" id="KW-0472">Membrane</keyword>
<name>A0A2A2KYB6_9BILA</name>
<dbReference type="OrthoDB" id="5875246at2759"/>
<keyword evidence="2" id="KW-1133">Transmembrane helix</keyword>
<accession>A0A2A2KYB6</accession>
<keyword evidence="4" id="KW-1185">Reference proteome</keyword>
<evidence type="ECO:0000256" key="2">
    <source>
        <dbReference type="SAM" id="Phobius"/>
    </source>
</evidence>
<proteinExistence type="predicted"/>
<evidence type="ECO:0000313" key="3">
    <source>
        <dbReference type="EMBL" id="PAV78813.1"/>
    </source>
</evidence>
<dbReference type="Proteomes" id="UP000218231">
    <property type="component" value="Unassembled WGS sequence"/>
</dbReference>
<evidence type="ECO:0000313" key="4">
    <source>
        <dbReference type="Proteomes" id="UP000218231"/>
    </source>
</evidence>